<dbReference type="GO" id="GO:0004623">
    <property type="term" value="F:phospholipase A2 activity"/>
    <property type="evidence" value="ECO:0007669"/>
    <property type="project" value="TreeGrafter"/>
</dbReference>
<evidence type="ECO:0000256" key="2">
    <source>
        <dbReference type="ARBA" id="ARBA00013274"/>
    </source>
</evidence>
<evidence type="ECO:0000256" key="7">
    <source>
        <dbReference type="ARBA" id="ARBA00023180"/>
    </source>
</evidence>
<evidence type="ECO:0000256" key="1">
    <source>
        <dbReference type="ARBA" id="ARBA00008780"/>
    </source>
</evidence>
<evidence type="ECO:0000256" key="4">
    <source>
        <dbReference type="ARBA" id="ARBA00022801"/>
    </source>
</evidence>
<keyword evidence="12" id="KW-1185">Reference proteome</keyword>
<dbReference type="KEGG" id="ccac:CcaHIS019_0212820"/>
<evidence type="ECO:0000313" key="12">
    <source>
        <dbReference type="Proteomes" id="UP001233271"/>
    </source>
</evidence>
<dbReference type="GeneID" id="85493791"/>
<dbReference type="Pfam" id="PF01735">
    <property type="entry name" value="PLA2_B"/>
    <property type="match status" value="1"/>
</dbReference>
<dbReference type="GO" id="GO:0004622">
    <property type="term" value="F:phosphatidylcholine lysophospholipase activity"/>
    <property type="evidence" value="ECO:0007669"/>
    <property type="project" value="UniProtKB-EC"/>
</dbReference>
<evidence type="ECO:0000256" key="5">
    <source>
        <dbReference type="ARBA" id="ARBA00022963"/>
    </source>
</evidence>
<gene>
    <name evidence="11" type="ORF">CcaverHIS019_0212820</name>
</gene>
<feature type="domain" description="PLA2c" evidence="10">
    <location>
        <begin position="55"/>
        <end position="549"/>
    </location>
</feature>
<dbReference type="PANTHER" id="PTHR10728">
    <property type="entry name" value="CYTOSOLIC PHOSPHOLIPASE A2"/>
    <property type="match status" value="1"/>
</dbReference>
<reference evidence="11" key="1">
    <citation type="journal article" date="2023" name="BMC Genomics">
        <title>Chromosome-level genome assemblies of Cutaneotrichosporon spp. (Trichosporonales, Basidiomycota) reveal imbalanced evolution between nucleotide sequences and chromosome synteny.</title>
        <authorList>
            <person name="Kobayashi Y."/>
            <person name="Kayamori A."/>
            <person name="Aoki K."/>
            <person name="Shiwa Y."/>
            <person name="Matsutani M."/>
            <person name="Fujita N."/>
            <person name="Sugita T."/>
            <person name="Iwasaki W."/>
            <person name="Tanaka N."/>
            <person name="Takashima M."/>
        </authorList>
    </citation>
    <scope>NUCLEOTIDE SEQUENCE</scope>
    <source>
        <strain evidence="11">HIS019</strain>
    </source>
</reference>
<dbReference type="Gene3D" id="3.40.1090.10">
    <property type="entry name" value="Cytosolic phospholipase A2 catalytic domain"/>
    <property type="match status" value="1"/>
</dbReference>
<feature type="chain" id="PRO_5041480108" description="Lysophospholipase" evidence="9">
    <location>
        <begin position="22"/>
        <end position="607"/>
    </location>
</feature>
<keyword evidence="6 8" id="KW-0443">Lipid metabolism</keyword>
<dbReference type="InterPro" id="IPR002642">
    <property type="entry name" value="LysoPLipase_cat_dom"/>
</dbReference>
<organism evidence="11 12">
    <name type="scientific">Cutaneotrichosporon cavernicola</name>
    <dbReference type="NCBI Taxonomy" id="279322"/>
    <lineage>
        <taxon>Eukaryota</taxon>
        <taxon>Fungi</taxon>
        <taxon>Dikarya</taxon>
        <taxon>Basidiomycota</taxon>
        <taxon>Agaricomycotina</taxon>
        <taxon>Tremellomycetes</taxon>
        <taxon>Trichosporonales</taxon>
        <taxon>Trichosporonaceae</taxon>
        <taxon>Cutaneotrichosporon</taxon>
    </lineage>
</organism>
<proteinExistence type="inferred from homology"/>
<dbReference type="GO" id="GO:0046475">
    <property type="term" value="P:glycerophospholipid catabolic process"/>
    <property type="evidence" value="ECO:0007669"/>
    <property type="project" value="TreeGrafter"/>
</dbReference>
<dbReference type="Proteomes" id="UP001233271">
    <property type="component" value="Chromosome 2"/>
</dbReference>
<dbReference type="EMBL" id="AP028213">
    <property type="protein sequence ID" value="BEI89920.1"/>
    <property type="molecule type" value="Genomic_DNA"/>
</dbReference>
<evidence type="ECO:0000256" key="8">
    <source>
        <dbReference type="PROSITE-ProRule" id="PRU00555"/>
    </source>
</evidence>
<accession>A0AA48I8S8</accession>
<dbReference type="SMART" id="SM00022">
    <property type="entry name" value="PLAc"/>
    <property type="match status" value="1"/>
</dbReference>
<comment type="catalytic activity">
    <reaction evidence="9">
        <text>a 1-acyl-sn-glycero-3-phosphocholine + H2O = sn-glycerol 3-phosphocholine + a fatty acid + H(+)</text>
        <dbReference type="Rhea" id="RHEA:15177"/>
        <dbReference type="ChEBI" id="CHEBI:15377"/>
        <dbReference type="ChEBI" id="CHEBI:15378"/>
        <dbReference type="ChEBI" id="CHEBI:16870"/>
        <dbReference type="ChEBI" id="CHEBI:28868"/>
        <dbReference type="ChEBI" id="CHEBI:58168"/>
        <dbReference type="EC" id="3.1.1.5"/>
    </reaction>
</comment>
<keyword evidence="5 8" id="KW-0442">Lipid degradation</keyword>
<dbReference type="PANTHER" id="PTHR10728:SF33">
    <property type="entry name" value="LYSOPHOSPHOLIPASE 1-RELATED"/>
    <property type="match status" value="1"/>
</dbReference>
<dbReference type="PROSITE" id="PS51210">
    <property type="entry name" value="PLA2C"/>
    <property type="match status" value="1"/>
</dbReference>
<dbReference type="InterPro" id="IPR016035">
    <property type="entry name" value="Acyl_Trfase/lysoPLipase"/>
</dbReference>
<evidence type="ECO:0000256" key="3">
    <source>
        <dbReference type="ARBA" id="ARBA00022729"/>
    </source>
</evidence>
<evidence type="ECO:0000259" key="10">
    <source>
        <dbReference type="PROSITE" id="PS51210"/>
    </source>
</evidence>
<dbReference type="EC" id="3.1.1.5" evidence="2 9"/>
<evidence type="ECO:0000256" key="9">
    <source>
        <dbReference type="RuleBase" id="RU362103"/>
    </source>
</evidence>
<comment type="similarity">
    <text evidence="1 9">Belongs to the lysophospholipase family.</text>
</comment>
<feature type="signal peptide" evidence="9">
    <location>
        <begin position="1"/>
        <end position="21"/>
    </location>
</feature>
<keyword evidence="7" id="KW-0325">Glycoprotein</keyword>
<dbReference type="AlphaFoldDB" id="A0AA48I8S8"/>
<keyword evidence="4 8" id="KW-0378">Hydrolase</keyword>
<keyword evidence="3 9" id="KW-0732">Signal</keyword>
<protein>
    <recommendedName>
        <fullName evidence="2 9">Lysophospholipase</fullName>
        <ecNumber evidence="2 9">3.1.1.5</ecNumber>
    </recommendedName>
</protein>
<evidence type="ECO:0000313" key="11">
    <source>
        <dbReference type="EMBL" id="BEI89920.1"/>
    </source>
</evidence>
<sequence>MAPTTLAMALAMAALVPLTLADDLLATYAQYLQMGAAVSQLDVVAQQGYAPYRVDCPANLTWVRPATGLADGESKFLQQRTPNVEAAVAKIVADAGISKPQRTPVIGIAMSGGGYRAMITTMGQVQGLQSSGWMDAVSYISGLSGGSWAATTYVANGGRNASDLNENVWDLGTDLISGPAGGKDAFYTRLAELVKAKADLGFPVQITDIWGLSIANHVLPLDFRTDTSPNFTISKLAANVPAFANGNLPMPIIVAAEIPHTTAAAAKTAPLYEFTPFEFGTWDSSNVTNGGYFTPVEFLGSNHTNGTCYNGFDQLSFITGVSATLFNNLGSLTSALFDPTSFPFLNVTTQNVATVPNPFQGYTGSENPDPADTELTLVDAGETDQNLPLLPLIVPERKVDAILALDASADTKNNWPDGTSLYTTYNATSGTDFKMPMVPSPNGFINGGFNTRPTFFGCNDTDTPLIIYLPNYPYSAWTNISSLTLTQSTNVTATQIVSAESSLTLNGTAGWPTCLACALTDRANGYTAANRSSVCAECFSVFCWNGEDNSTQPDAYTPTIGTPSFVSSLKLNVPSGVSAKPEKSLAGALTVPSVFALATAAVAWLAI</sequence>
<dbReference type="SUPFAM" id="SSF52151">
    <property type="entry name" value="FabD/lysophospholipase-like"/>
    <property type="match status" value="1"/>
</dbReference>
<name>A0AA48I8S8_9TREE</name>
<evidence type="ECO:0000256" key="6">
    <source>
        <dbReference type="ARBA" id="ARBA00023098"/>
    </source>
</evidence>
<dbReference type="RefSeq" id="XP_060455186.1">
    <property type="nucleotide sequence ID" value="XM_060598387.1"/>
</dbReference>
<dbReference type="GO" id="GO:0005829">
    <property type="term" value="C:cytosol"/>
    <property type="evidence" value="ECO:0007669"/>
    <property type="project" value="TreeGrafter"/>
</dbReference>